<evidence type="ECO:0000313" key="8">
    <source>
        <dbReference type="EMBL" id="EMS71666.1"/>
    </source>
</evidence>
<evidence type="ECO:0000256" key="3">
    <source>
        <dbReference type="ARBA" id="ARBA00022691"/>
    </source>
</evidence>
<dbReference type="PROSITE" id="PS51918">
    <property type="entry name" value="RADICAL_SAM"/>
    <property type="match status" value="1"/>
</dbReference>
<dbReference type="InterPro" id="IPR023885">
    <property type="entry name" value="4Fe4S-binding_SPASM_dom"/>
</dbReference>
<dbReference type="SFLD" id="SFLDG01384">
    <property type="entry name" value="thioether_bond_formation_requi"/>
    <property type="match status" value="1"/>
</dbReference>
<comment type="caution">
    <text evidence="8">The sequence shown here is derived from an EMBL/GenBank/DDBJ whole genome shotgun (WGS) entry which is preliminary data.</text>
</comment>
<name>S0FMT6_RUMCE</name>
<dbReference type="Proteomes" id="UP000014155">
    <property type="component" value="Unassembled WGS sequence"/>
</dbReference>
<organism evidence="8 9">
    <name type="scientific">Ruminiclostridium cellobioparum subsp. termitidis CT1112</name>
    <dbReference type="NCBI Taxonomy" id="1195236"/>
    <lineage>
        <taxon>Bacteria</taxon>
        <taxon>Bacillati</taxon>
        <taxon>Bacillota</taxon>
        <taxon>Clostridia</taxon>
        <taxon>Eubacteriales</taxon>
        <taxon>Oscillospiraceae</taxon>
        <taxon>Ruminiclostridium</taxon>
    </lineage>
</organism>
<dbReference type="GO" id="GO:0051539">
    <property type="term" value="F:4 iron, 4 sulfur cluster binding"/>
    <property type="evidence" value="ECO:0007669"/>
    <property type="project" value="UniProtKB-KW"/>
</dbReference>
<keyword evidence="9" id="KW-1185">Reference proteome</keyword>
<dbReference type="PANTHER" id="PTHR43273:SF8">
    <property type="entry name" value="RADICAL SAM DOMAIN PROTEIN"/>
    <property type="match status" value="1"/>
</dbReference>
<dbReference type="RefSeq" id="WP_004626035.1">
    <property type="nucleotide sequence ID" value="NZ_AORV01000035.1"/>
</dbReference>
<dbReference type="InterPro" id="IPR007197">
    <property type="entry name" value="rSAM"/>
</dbReference>
<sequence length="476" mass="54704">MKESGPFIHLFRTPGGYYIYDVNKNVIIKTDREIWENLKYVQAGLYELKDGIGLPDKLLEDGFLSSKRIREIIHPADEILVYYLNRKIKMVTLQVTQQCNLRCDYCVYSGGYKNRGHSKKRMDFELAKKAIDFYIEHSSDSKTITIGFYGGEPLIEFELIKKCISYVENMSEGKETLFNITTNGTLLTEEIVQFLEQHKVVLRISLDGPKEIHDKSRRFAFNNCGTFDKVINNIDMIKEKYPEYYKKIAFSTVLDQENDISCINQFFTDCDTVKELNLFASSIVDYYSKNEIAQTEDYNSKLGYEHFKVLLSKVTSFDEKQLSKLVATDYTSLEKSYKHLKPSQGLPDKSHHGGPCIPGMQRLFVNAEGDLFPCERVSESSEVMKIGEINTGFDLNKIRKLLNIGALSEEKCKNCWAFRFCTLCCASADTGNGLSSELKTRNCVRVRNNIESDLKDICTLKENNFDFGARKWMVTI</sequence>
<dbReference type="InterPro" id="IPR000385">
    <property type="entry name" value="MoaA_NifB_PqqE_Fe-S-bd_CS"/>
</dbReference>
<dbReference type="Pfam" id="PF04055">
    <property type="entry name" value="Radical_SAM"/>
    <property type="match status" value="1"/>
</dbReference>
<evidence type="ECO:0000256" key="5">
    <source>
        <dbReference type="ARBA" id="ARBA00023004"/>
    </source>
</evidence>
<dbReference type="PATRIC" id="fig|1195236.3.peg.2739"/>
<evidence type="ECO:0000256" key="6">
    <source>
        <dbReference type="ARBA" id="ARBA00023014"/>
    </source>
</evidence>
<proteinExistence type="predicted"/>
<evidence type="ECO:0000259" key="7">
    <source>
        <dbReference type="PROSITE" id="PS51918"/>
    </source>
</evidence>
<dbReference type="NCBIfam" id="TIGR04068">
    <property type="entry name" value="rSAM_ocin_clost"/>
    <property type="match status" value="1"/>
</dbReference>
<keyword evidence="2" id="KW-0004">4Fe-4S</keyword>
<keyword evidence="4" id="KW-0479">Metal-binding</keyword>
<dbReference type="CDD" id="cd01335">
    <property type="entry name" value="Radical_SAM"/>
    <property type="match status" value="1"/>
</dbReference>
<dbReference type="GO" id="GO:0046872">
    <property type="term" value="F:metal ion binding"/>
    <property type="evidence" value="ECO:0007669"/>
    <property type="project" value="UniProtKB-KW"/>
</dbReference>
<dbReference type="InterPro" id="IPR024001">
    <property type="entry name" value="Cys-rich_pep_rSAM_mat_CcpM"/>
</dbReference>
<dbReference type="InterPro" id="IPR023867">
    <property type="entry name" value="Sulphatase_maturase_rSAM"/>
</dbReference>
<keyword evidence="3" id="KW-0949">S-adenosyl-L-methionine</keyword>
<dbReference type="SFLD" id="SFLDG01386">
    <property type="entry name" value="main_SPASM_domain-containing"/>
    <property type="match status" value="1"/>
</dbReference>
<dbReference type="PANTHER" id="PTHR43273">
    <property type="entry name" value="ANAEROBIC SULFATASE-MATURATING ENZYME HOMOLOG ASLB-RELATED"/>
    <property type="match status" value="1"/>
</dbReference>
<dbReference type="GO" id="GO:0016491">
    <property type="term" value="F:oxidoreductase activity"/>
    <property type="evidence" value="ECO:0007669"/>
    <property type="project" value="InterPro"/>
</dbReference>
<dbReference type="SFLD" id="SFLDS00029">
    <property type="entry name" value="Radical_SAM"/>
    <property type="match status" value="1"/>
</dbReference>
<keyword evidence="6" id="KW-0411">Iron-sulfur</keyword>
<dbReference type="InterPro" id="IPR058240">
    <property type="entry name" value="rSAM_sf"/>
</dbReference>
<evidence type="ECO:0000256" key="2">
    <source>
        <dbReference type="ARBA" id="ARBA00022485"/>
    </source>
</evidence>
<dbReference type="eggNOG" id="COG0641">
    <property type="taxonomic scope" value="Bacteria"/>
</dbReference>
<dbReference type="Gene3D" id="3.20.20.70">
    <property type="entry name" value="Aldolase class I"/>
    <property type="match status" value="1"/>
</dbReference>
<dbReference type="NCBIfam" id="TIGR04085">
    <property type="entry name" value="rSAM_more_4Fe4S"/>
    <property type="match status" value="1"/>
</dbReference>
<protein>
    <submittedName>
        <fullName evidence="8">Arylsulfatase regulator (Fe-S oxidoreductase)</fullName>
    </submittedName>
</protein>
<gene>
    <name evidence="8" type="ORF">CTER_2425</name>
</gene>
<dbReference type="InterPro" id="IPR013785">
    <property type="entry name" value="Aldolase_TIM"/>
</dbReference>
<dbReference type="AlphaFoldDB" id="S0FMT6"/>
<dbReference type="SUPFAM" id="SSF102114">
    <property type="entry name" value="Radical SAM enzymes"/>
    <property type="match status" value="1"/>
</dbReference>
<accession>S0FMT6</accession>
<keyword evidence="5" id="KW-0408">Iron</keyword>
<evidence type="ECO:0000256" key="4">
    <source>
        <dbReference type="ARBA" id="ARBA00022723"/>
    </source>
</evidence>
<evidence type="ECO:0000256" key="1">
    <source>
        <dbReference type="ARBA" id="ARBA00001966"/>
    </source>
</evidence>
<dbReference type="STRING" id="1195236.CTER_2425"/>
<feature type="domain" description="Radical SAM core" evidence="7">
    <location>
        <begin position="83"/>
        <end position="318"/>
    </location>
</feature>
<dbReference type="EMBL" id="AORV01000035">
    <property type="protein sequence ID" value="EMS71666.1"/>
    <property type="molecule type" value="Genomic_DNA"/>
</dbReference>
<evidence type="ECO:0000313" key="9">
    <source>
        <dbReference type="Proteomes" id="UP000014155"/>
    </source>
</evidence>
<dbReference type="PROSITE" id="PS01305">
    <property type="entry name" value="MOAA_NIFB_PQQE"/>
    <property type="match status" value="1"/>
</dbReference>
<comment type="cofactor">
    <cofactor evidence="1">
        <name>[4Fe-4S] cluster</name>
        <dbReference type="ChEBI" id="CHEBI:49883"/>
    </cofactor>
</comment>
<reference evidence="8 9" key="1">
    <citation type="journal article" date="2013" name="Genome Announc.">
        <title>Draft Genome Sequence of the Cellulolytic, Mesophilic, Anaerobic Bacterium Clostridium termitidis Strain CT1112 (DSM 5398).</title>
        <authorList>
            <person name="Lal S."/>
            <person name="Ramachandran U."/>
            <person name="Zhang X."/>
            <person name="Munir R."/>
            <person name="Sparling R."/>
            <person name="Levin D.B."/>
        </authorList>
    </citation>
    <scope>NUCLEOTIDE SEQUENCE [LARGE SCALE GENOMIC DNA]</scope>
    <source>
        <strain evidence="8 9">CT1112</strain>
    </source>
</reference>
<dbReference type="SFLD" id="SFLDG01067">
    <property type="entry name" value="SPASM/twitch_domain_containing"/>
    <property type="match status" value="1"/>
</dbReference>